<dbReference type="SUPFAM" id="SSF46689">
    <property type="entry name" value="Homeodomain-like"/>
    <property type="match status" value="1"/>
</dbReference>
<dbReference type="InterPro" id="IPR009057">
    <property type="entry name" value="Homeodomain-like_sf"/>
</dbReference>
<gene>
    <name evidence="4" type="ORF">JN10_2228</name>
</gene>
<accession>A0A562UM54</accession>
<protein>
    <submittedName>
        <fullName evidence="4">TetR family transcriptional regulator</fullName>
    </submittedName>
</protein>
<evidence type="ECO:0000256" key="2">
    <source>
        <dbReference type="PROSITE-ProRule" id="PRU00335"/>
    </source>
</evidence>
<organism evidence="4 5">
    <name type="scientific">Altererythrobacter ishigakiensis</name>
    <dbReference type="NCBI Taxonomy" id="476157"/>
    <lineage>
        <taxon>Bacteria</taxon>
        <taxon>Pseudomonadati</taxon>
        <taxon>Pseudomonadota</taxon>
        <taxon>Alphaproteobacteria</taxon>
        <taxon>Sphingomonadales</taxon>
        <taxon>Erythrobacteraceae</taxon>
        <taxon>Altererythrobacter</taxon>
    </lineage>
</organism>
<reference evidence="4 5" key="1">
    <citation type="submission" date="2019-07" db="EMBL/GenBank/DDBJ databases">
        <title>Genomic Encyclopedia of Archaeal and Bacterial Type Strains, Phase II (KMG-II): from individual species to whole genera.</title>
        <authorList>
            <person name="Goeker M."/>
        </authorList>
    </citation>
    <scope>NUCLEOTIDE SEQUENCE [LARGE SCALE GENOMIC DNA]</scope>
    <source>
        <strain evidence="4 5">ATCC BAA-2084</strain>
    </source>
</reference>
<sequence length="201" mass="23141">MAKTTTNEAPPSDRREQILRETLKALGEHSYDRFSLREIAKRLSISLGNLQYYFPTKDDLFLAICERAQADYDRSAFIFEKSQASGIEGILQAFDWHVAELNRPHAVVWLILGHVAIYNLRFKEFSDQSYRVSQTTWETIIERSALKIEENEARSLAATILAMVDGFFLRNFPADLRDPQVMSLLNSLKSEVVALVEKRIR</sequence>
<keyword evidence="5" id="KW-1185">Reference proteome</keyword>
<dbReference type="InterPro" id="IPR050109">
    <property type="entry name" value="HTH-type_TetR-like_transc_reg"/>
</dbReference>
<evidence type="ECO:0000313" key="5">
    <source>
        <dbReference type="Proteomes" id="UP000320547"/>
    </source>
</evidence>
<dbReference type="Proteomes" id="UP000320547">
    <property type="component" value="Unassembled WGS sequence"/>
</dbReference>
<dbReference type="AlphaFoldDB" id="A0A562UM54"/>
<keyword evidence="1 2" id="KW-0238">DNA-binding</keyword>
<dbReference type="PROSITE" id="PS50977">
    <property type="entry name" value="HTH_TETR_2"/>
    <property type="match status" value="1"/>
</dbReference>
<dbReference type="InterPro" id="IPR001647">
    <property type="entry name" value="HTH_TetR"/>
</dbReference>
<comment type="caution">
    <text evidence="4">The sequence shown here is derived from an EMBL/GenBank/DDBJ whole genome shotgun (WGS) entry which is preliminary data.</text>
</comment>
<dbReference type="RefSeq" id="WP_169816550.1">
    <property type="nucleotide sequence ID" value="NZ_CP015963.1"/>
</dbReference>
<feature type="domain" description="HTH tetR-type" evidence="3">
    <location>
        <begin position="12"/>
        <end position="72"/>
    </location>
</feature>
<dbReference type="PANTHER" id="PTHR30055">
    <property type="entry name" value="HTH-TYPE TRANSCRIPTIONAL REGULATOR RUTR"/>
    <property type="match status" value="1"/>
</dbReference>
<proteinExistence type="predicted"/>
<name>A0A562UM54_9SPHN</name>
<dbReference type="GO" id="GO:0000976">
    <property type="term" value="F:transcription cis-regulatory region binding"/>
    <property type="evidence" value="ECO:0007669"/>
    <property type="project" value="TreeGrafter"/>
</dbReference>
<feature type="DNA-binding region" description="H-T-H motif" evidence="2">
    <location>
        <begin position="35"/>
        <end position="54"/>
    </location>
</feature>
<dbReference type="Gene3D" id="1.10.357.10">
    <property type="entry name" value="Tetracycline Repressor, domain 2"/>
    <property type="match status" value="1"/>
</dbReference>
<evidence type="ECO:0000256" key="1">
    <source>
        <dbReference type="ARBA" id="ARBA00023125"/>
    </source>
</evidence>
<dbReference type="Pfam" id="PF00440">
    <property type="entry name" value="TetR_N"/>
    <property type="match status" value="1"/>
</dbReference>
<dbReference type="GO" id="GO:0003700">
    <property type="term" value="F:DNA-binding transcription factor activity"/>
    <property type="evidence" value="ECO:0007669"/>
    <property type="project" value="TreeGrafter"/>
</dbReference>
<dbReference type="EMBL" id="VLLK01000002">
    <property type="protein sequence ID" value="TWJ06692.1"/>
    <property type="molecule type" value="Genomic_DNA"/>
</dbReference>
<evidence type="ECO:0000259" key="3">
    <source>
        <dbReference type="PROSITE" id="PS50977"/>
    </source>
</evidence>
<dbReference type="STRING" id="476157.GCA_001663155_00903"/>
<evidence type="ECO:0000313" key="4">
    <source>
        <dbReference type="EMBL" id="TWJ06692.1"/>
    </source>
</evidence>
<dbReference type="PANTHER" id="PTHR30055:SF226">
    <property type="entry name" value="HTH-TYPE TRANSCRIPTIONAL REGULATOR PKSA"/>
    <property type="match status" value="1"/>
</dbReference>